<organism evidence="5 6">
    <name type="scientific">Aphanomyces euteiches</name>
    <dbReference type="NCBI Taxonomy" id="100861"/>
    <lineage>
        <taxon>Eukaryota</taxon>
        <taxon>Sar</taxon>
        <taxon>Stramenopiles</taxon>
        <taxon>Oomycota</taxon>
        <taxon>Saprolegniomycetes</taxon>
        <taxon>Saprolegniales</taxon>
        <taxon>Verrucalvaceae</taxon>
        <taxon>Aphanomyces</taxon>
    </lineage>
</organism>
<dbReference type="Pfam" id="PF22624">
    <property type="entry name" value="AASDHPPT_N"/>
    <property type="match status" value="1"/>
</dbReference>
<dbReference type="GO" id="GO:0000287">
    <property type="term" value="F:magnesium ion binding"/>
    <property type="evidence" value="ECO:0007669"/>
    <property type="project" value="InterPro"/>
</dbReference>
<dbReference type="InterPro" id="IPR050559">
    <property type="entry name" value="P-Pant_transferase_sf"/>
</dbReference>
<dbReference type="GO" id="GO:0005829">
    <property type="term" value="C:cytosol"/>
    <property type="evidence" value="ECO:0007669"/>
    <property type="project" value="TreeGrafter"/>
</dbReference>
<name>A0A6G0WPQ0_9STRA</name>
<evidence type="ECO:0000256" key="2">
    <source>
        <dbReference type="ARBA" id="ARBA00022679"/>
    </source>
</evidence>
<evidence type="ECO:0000259" key="3">
    <source>
        <dbReference type="Pfam" id="PF01648"/>
    </source>
</evidence>
<evidence type="ECO:0000256" key="1">
    <source>
        <dbReference type="ARBA" id="ARBA00013172"/>
    </source>
</evidence>
<dbReference type="SUPFAM" id="SSF56214">
    <property type="entry name" value="4'-phosphopantetheinyl transferase"/>
    <property type="match status" value="2"/>
</dbReference>
<dbReference type="EC" id="2.7.8.7" evidence="1"/>
<feature type="domain" description="4'-phosphopantetheinyl transferase" evidence="3">
    <location>
        <begin position="118"/>
        <end position="227"/>
    </location>
</feature>
<dbReference type="Proteomes" id="UP000481153">
    <property type="component" value="Unassembled WGS sequence"/>
</dbReference>
<protein>
    <recommendedName>
        <fullName evidence="1">holo-[acyl-carrier-protein] synthase</fullName>
        <ecNumber evidence="1">2.7.8.7</ecNumber>
    </recommendedName>
</protein>
<dbReference type="InterPro" id="IPR008278">
    <property type="entry name" value="4-PPantetheinyl_Trfase_dom"/>
</dbReference>
<keyword evidence="6" id="KW-1185">Reference proteome</keyword>
<dbReference type="Pfam" id="PF01648">
    <property type="entry name" value="ACPS"/>
    <property type="match status" value="1"/>
</dbReference>
<proteinExistence type="predicted"/>
<dbReference type="PANTHER" id="PTHR12215">
    <property type="entry name" value="PHOSPHOPANTETHEINE TRANSFERASE"/>
    <property type="match status" value="1"/>
</dbReference>
<evidence type="ECO:0000313" key="6">
    <source>
        <dbReference type="Proteomes" id="UP000481153"/>
    </source>
</evidence>
<gene>
    <name evidence="5" type="ORF">Ae201684_013068</name>
</gene>
<sequence length="251" mass="29148">MTTESTAAPGMSYQWYIDVEAWTPRQGEWEKLLSLLPREEKQEVLRFRFTKDQKFALCSRLLQRKVAVESFHVPFASVSITRNDHGKPSWQACPLPTWNYNVSHHGGICAIACQPDRRIGIDVVCVELPRESVRDFFSCFELQFGPREWVYINEPSDAFEQIKRFYLLWSLKEAYTKAIGVGIVIDLQRQQFEIKPDQSIALFIDQVHAVQWHFKITQLDTKHYVAIAAEGEMMAVEWKQLDAGTLDPHQE</sequence>
<accession>A0A6G0WPQ0</accession>
<dbReference type="FunFam" id="3.90.470.20:FF:000003">
    <property type="entry name" value="L-aminoadipate-semialdehyde dehydrogenase-phosphopantetheinyl transferase"/>
    <property type="match status" value="1"/>
</dbReference>
<comment type="caution">
    <text evidence="5">The sequence shown here is derived from an EMBL/GenBank/DDBJ whole genome shotgun (WGS) entry which is preliminary data.</text>
</comment>
<keyword evidence="2" id="KW-0808">Transferase</keyword>
<dbReference type="AlphaFoldDB" id="A0A6G0WPQ0"/>
<dbReference type="InterPro" id="IPR055066">
    <property type="entry name" value="AASDHPPT_N"/>
</dbReference>
<evidence type="ECO:0000259" key="4">
    <source>
        <dbReference type="Pfam" id="PF22624"/>
    </source>
</evidence>
<dbReference type="InterPro" id="IPR037143">
    <property type="entry name" value="4-PPantetheinyl_Trfase_dom_sf"/>
</dbReference>
<feature type="domain" description="4'-phosphopantetheinyl transferase N-terminal" evidence="4">
    <location>
        <begin position="21"/>
        <end position="115"/>
    </location>
</feature>
<dbReference type="GO" id="GO:0008897">
    <property type="term" value="F:holo-[acyl-carrier-protein] synthase activity"/>
    <property type="evidence" value="ECO:0007669"/>
    <property type="project" value="UniProtKB-EC"/>
</dbReference>
<dbReference type="GO" id="GO:0019878">
    <property type="term" value="P:lysine biosynthetic process via aminoadipic acid"/>
    <property type="evidence" value="ECO:0007669"/>
    <property type="project" value="TreeGrafter"/>
</dbReference>
<dbReference type="EMBL" id="VJMJ01000166">
    <property type="protein sequence ID" value="KAF0729322.1"/>
    <property type="molecule type" value="Genomic_DNA"/>
</dbReference>
<reference evidence="5 6" key="1">
    <citation type="submission" date="2019-07" db="EMBL/GenBank/DDBJ databases">
        <title>Genomics analysis of Aphanomyces spp. identifies a new class of oomycete effector associated with host adaptation.</title>
        <authorList>
            <person name="Gaulin E."/>
        </authorList>
    </citation>
    <scope>NUCLEOTIDE SEQUENCE [LARGE SCALE GENOMIC DNA]</scope>
    <source>
        <strain evidence="5 6">ATCC 201684</strain>
    </source>
</reference>
<dbReference type="Gene3D" id="3.90.470.20">
    <property type="entry name" value="4'-phosphopantetheinyl transferase domain"/>
    <property type="match status" value="2"/>
</dbReference>
<dbReference type="VEuPathDB" id="FungiDB:AeMF1_018394"/>
<dbReference type="PANTHER" id="PTHR12215:SF10">
    <property type="entry name" value="L-AMINOADIPATE-SEMIALDEHYDE DEHYDROGENASE-PHOSPHOPANTETHEINYL TRANSFERASE"/>
    <property type="match status" value="1"/>
</dbReference>
<evidence type="ECO:0000313" key="5">
    <source>
        <dbReference type="EMBL" id="KAF0729322.1"/>
    </source>
</evidence>